<dbReference type="SUPFAM" id="SSF75005">
    <property type="entry name" value="Arabinanase/levansucrase/invertase"/>
    <property type="match status" value="1"/>
</dbReference>
<organism evidence="5 6">
    <name type="scientific">Actinoallomurus vinaceus</name>
    <dbReference type="NCBI Taxonomy" id="1080074"/>
    <lineage>
        <taxon>Bacteria</taxon>
        <taxon>Bacillati</taxon>
        <taxon>Actinomycetota</taxon>
        <taxon>Actinomycetes</taxon>
        <taxon>Streptosporangiales</taxon>
        <taxon>Thermomonosporaceae</taxon>
        <taxon>Actinoallomurus</taxon>
    </lineage>
</organism>
<dbReference type="EMBL" id="BAABHK010000003">
    <property type="protein sequence ID" value="GAA4624665.1"/>
    <property type="molecule type" value="Genomic_DNA"/>
</dbReference>
<dbReference type="RefSeq" id="WP_345430957.1">
    <property type="nucleotide sequence ID" value="NZ_BAABHK010000003.1"/>
</dbReference>
<keyword evidence="2" id="KW-0378">Hydrolase</keyword>
<dbReference type="PANTHER" id="PTHR22925">
    <property type="entry name" value="GLYCOSYL HYDROLASE 43 FAMILY MEMBER"/>
    <property type="match status" value="1"/>
</dbReference>
<evidence type="ECO:0000256" key="3">
    <source>
        <dbReference type="ARBA" id="ARBA00023295"/>
    </source>
</evidence>
<protein>
    <recommendedName>
        <fullName evidence="7">Glycosyl hydrolase family 43</fullName>
    </recommendedName>
</protein>
<dbReference type="Pfam" id="PF04616">
    <property type="entry name" value="Glyco_hydro_43"/>
    <property type="match status" value="1"/>
</dbReference>
<dbReference type="InterPro" id="IPR023296">
    <property type="entry name" value="Glyco_hydro_beta-prop_sf"/>
</dbReference>
<dbReference type="CDD" id="cd18821">
    <property type="entry name" value="GH43_Pc3Gal43A-like"/>
    <property type="match status" value="1"/>
</dbReference>
<evidence type="ECO:0000256" key="2">
    <source>
        <dbReference type="ARBA" id="ARBA00022801"/>
    </source>
</evidence>
<name>A0ABP8U621_9ACTN</name>
<evidence type="ECO:0000313" key="5">
    <source>
        <dbReference type="EMBL" id="GAA4624665.1"/>
    </source>
</evidence>
<dbReference type="Gene3D" id="2.60.120.260">
    <property type="entry name" value="Galactose-binding domain-like"/>
    <property type="match status" value="2"/>
</dbReference>
<comment type="similarity">
    <text evidence="1">Belongs to the glycosyl hydrolase 43 family.</text>
</comment>
<dbReference type="Gene3D" id="2.115.10.20">
    <property type="entry name" value="Glycosyl hydrolase domain, family 43"/>
    <property type="match status" value="1"/>
</dbReference>
<evidence type="ECO:0000256" key="4">
    <source>
        <dbReference type="SAM" id="SignalP"/>
    </source>
</evidence>
<accession>A0ABP8U621</accession>
<comment type="caution">
    <text evidence="5">The sequence shown here is derived from an EMBL/GenBank/DDBJ whole genome shotgun (WGS) entry which is preliminary data.</text>
</comment>
<keyword evidence="6" id="KW-1185">Reference proteome</keyword>
<reference evidence="6" key="1">
    <citation type="journal article" date="2019" name="Int. J. Syst. Evol. Microbiol.">
        <title>The Global Catalogue of Microorganisms (GCM) 10K type strain sequencing project: providing services to taxonomists for standard genome sequencing and annotation.</title>
        <authorList>
            <consortium name="The Broad Institute Genomics Platform"/>
            <consortium name="The Broad Institute Genome Sequencing Center for Infectious Disease"/>
            <person name="Wu L."/>
            <person name="Ma J."/>
        </authorList>
    </citation>
    <scope>NUCLEOTIDE SEQUENCE [LARGE SCALE GENOMIC DNA]</scope>
    <source>
        <strain evidence="6">JCM 17939</strain>
    </source>
</reference>
<keyword evidence="3" id="KW-0326">Glycosidase</keyword>
<sequence length="618" mass="65071">MRGLIPRVVAVLLAMTTTLAGAAGASAEKGDDPPGRPAGPGTVDIVPGAAWNDQNGELAQLHGAGILKVGHTYYAFGEDKVAGSAFTAVACYSSTDLVSWTRHADALSRQASGDLGPNRVVERPKVIYNATTHQYVMYMHIDSPNYGDARAGVATSATPCGPYDYRGSSRPLGQLSRDLGLFQDDDGTAYLLSEDRNNGLRVDKLSADYLSVESPAAVLPDRESPAMVKVDGTYYLFGSKLTGWNTNDNDYATAASPNGPWSDWKPFAPVGSKTFNSQTSFVLPVTGRHGTIYVFMGDRWYASHLHDSAPIWLPMSIGAGKASLNWQSSWRLDVADGTWEPQRTDTVHDAASDGTFSNGAQVVTCSACSGGTAVGGIGVGGGQTSYTYDDVDPALHYSGAWTHAANQGWTDGDYGNNESFSVQAGDTVTVGFKGTAVRWIGPKNTNGGIADVYLDDAKVATVDTYVAGGKSFQQALYAKSGLSDGDHTLKIVVTGQKNAASTAATVVVDAIDLPSGNAPPPAGVLRIDHVVAPRPGDYTLKITYVDSDPANRYAYLTVNDDAPIKLAFPTTGTNATNVAVARVRLKPGSDGNVLRFSNDDGPAPVIDTVAVPQPQPFD</sequence>
<keyword evidence="4" id="KW-0732">Signal</keyword>
<feature type="signal peptide" evidence="4">
    <location>
        <begin position="1"/>
        <end position="22"/>
    </location>
</feature>
<proteinExistence type="inferred from homology"/>
<gene>
    <name evidence="5" type="ORF">GCM10023196_025710</name>
</gene>
<dbReference type="Proteomes" id="UP001501442">
    <property type="component" value="Unassembled WGS sequence"/>
</dbReference>
<dbReference type="InterPro" id="IPR006710">
    <property type="entry name" value="Glyco_hydro_43"/>
</dbReference>
<dbReference type="PANTHER" id="PTHR22925:SF3">
    <property type="entry name" value="GLYCOSYL HYDROLASE FAMILY PROTEIN 43"/>
    <property type="match status" value="1"/>
</dbReference>
<evidence type="ECO:0008006" key="7">
    <source>
        <dbReference type="Google" id="ProtNLM"/>
    </source>
</evidence>
<evidence type="ECO:0000256" key="1">
    <source>
        <dbReference type="ARBA" id="ARBA00009865"/>
    </source>
</evidence>
<evidence type="ECO:0000313" key="6">
    <source>
        <dbReference type="Proteomes" id="UP001501442"/>
    </source>
</evidence>
<feature type="chain" id="PRO_5046775419" description="Glycosyl hydrolase family 43" evidence="4">
    <location>
        <begin position="23"/>
        <end position="618"/>
    </location>
</feature>